<evidence type="ECO:0000259" key="10">
    <source>
        <dbReference type="Pfam" id="PF00082"/>
    </source>
</evidence>
<protein>
    <recommendedName>
        <fullName evidence="16">Subtilisin-like protease SBT5.3</fullName>
    </recommendedName>
</protein>
<sequence>MGHMDLGVITHEARKFPVELRPRLDSYIVYLGSQSFGQDPTLVDAEYVTNSHYNLLGSYVGSVDKAKEAIFYSYNKYFNGFAAVLDEEEAAKIAKHPEVLSVFPNKRRELHTTHSWSFLGLGTDGGEIAEQSIWKESLGQDVIIANLDTGVWPESKSFSDEGYGPIPKRWRGICQVDEENLFKFHCNRKLIGARYFNKGYVAALGISQPNTTRDFEGHGSHTLSTAGGNFVPGANVFGNGNGTASGGSPKARVAAYKVCWPQESDGSGGGCFDADILAAFEAAISDGVDVISVSLGSNVPYEFFQSGTSIGSFHAAVLHGITVVASAGNSGPFSSTVSNYEPWVITVAASTIDRVFANRVLLGGDNRIVRGTSLSEFDLPYSKFYPLIKAVDAKVATANDIQASQCQAETLDPKKAKGKIVICVRGVNARVAKGAEAARAGATGMILVNTELIDDLEADPHVILASQVHFDEGNYIYSYMNRTKSPVASISRVRTLLHTKPAPVMASFSSRGPSPLEPSILKPDITAPGVDIIAAYSEGLPPSELPSDKRRTPFITMSGTSMSCPHVSGVVGLLKSLHPDWSPAAIKSAIITTARVRDNTGGTILESETERGTPFAYGAGHISPNLAAYPGLVYDLTMIDHLNFLCGHGYTGAQIRIFIGKKYICPEILDPADFNYPSITVNHFSNSTASRHVTRTVTNVGSPGTYKVSVRSPPEAVISVDPEILSFKRKGEKKSFTVTISLKSLENQNHNYTFGDLDWSDGKNHVRSSIVIKLP</sequence>
<dbReference type="Pfam" id="PF17766">
    <property type="entry name" value="fn3_6"/>
    <property type="match status" value="1"/>
</dbReference>
<dbReference type="InterPro" id="IPR036852">
    <property type="entry name" value="Peptidase_S8/S53_dom_sf"/>
</dbReference>
<dbReference type="Pfam" id="PF02225">
    <property type="entry name" value="PA"/>
    <property type="match status" value="1"/>
</dbReference>
<dbReference type="PANTHER" id="PTHR10795">
    <property type="entry name" value="PROPROTEIN CONVERTASE SUBTILISIN/KEXIN"/>
    <property type="match status" value="1"/>
</dbReference>
<keyword evidence="6 9" id="KW-0378">Hydrolase</keyword>
<gene>
    <name evidence="14" type="ORF">PIB30_037219</name>
</gene>
<dbReference type="Pfam" id="PF00082">
    <property type="entry name" value="Peptidase_S8"/>
    <property type="match status" value="1"/>
</dbReference>
<evidence type="ECO:0000259" key="12">
    <source>
        <dbReference type="Pfam" id="PF05922"/>
    </source>
</evidence>
<dbReference type="InterPro" id="IPR046450">
    <property type="entry name" value="PA_dom_sf"/>
</dbReference>
<evidence type="ECO:0000256" key="2">
    <source>
        <dbReference type="ARBA" id="ARBA00011073"/>
    </source>
</evidence>
<accession>A0ABU6ZAJ6</accession>
<feature type="active site" description="Charge relay system" evidence="9">
    <location>
        <position position="561"/>
    </location>
</feature>
<evidence type="ECO:0000313" key="14">
    <source>
        <dbReference type="EMBL" id="MED6219602.1"/>
    </source>
</evidence>
<evidence type="ECO:0000256" key="4">
    <source>
        <dbReference type="ARBA" id="ARBA00022670"/>
    </source>
</evidence>
<dbReference type="InterPro" id="IPR041469">
    <property type="entry name" value="Subtilisin-like_FN3"/>
</dbReference>
<dbReference type="InterPro" id="IPR034197">
    <property type="entry name" value="Peptidases_S8_3"/>
</dbReference>
<feature type="domain" description="PA" evidence="11">
    <location>
        <begin position="398"/>
        <end position="474"/>
    </location>
</feature>
<keyword evidence="15" id="KW-1185">Reference proteome</keyword>
<dbReference type="Gene3D" id="3.40.50.200">
    <property type="entry name" value="Peptidase S8/S53 domain"/>
    <property type="match status" value="1"/>
</dbReference>
<evidence type="ECO:0000256" key="5">
    <source>
        <dbReference type="ARBA" id="ARBA00022729"/>
    </source>
</evidence>
<evidence type="ECO:0000256" key="7">
    <source>
        <dbReference type="ARBA" id="ARBA00022825"/>
    </source>
</evidence>
<evidence type="ECO:0000256" key="3">
    <source>
        <dbReference type="ARBA" id="ARBA00022525"/>
    </source>
</evidence>
<dbReference type="SUPFAM" id="SSF52743">
    <property type="entry name" value="Subtilisin-like"/>
    <property type="match status" value="1"/>
</dbReference>
<dbReference type="CDD" id="cd02120">
    <property type="entry name" value="PA_subtilisin_like"/>
    <property type="match status" value="1"/>
</dbReference>
<comment type="similarity">
    <text evidence="2 9">Belongs to the peptidase S8 family.</text>
</comment>
<evidence type="ECO:0000256" key="6">
    <source>
        <dbReference type="ARBA" id="ARBA00022801"/>
    </source>
</evidence>
<comment type="subcellular location">
    <subcellularLocation>
        <location evidence="1">Secreted</location>
    </subcellularLocation>
</comment>
<dbReference type="CDD" id="cd04852">
    <property type="entry name" value="Peptidases_S8_3"/>
    <property type="match status" value="1"/>
</dbReference>
<feature type="domain" description="Peptidase S8/S53" evidence="10">
    <location>
        <begin position="139"/>
        <end position="620"/>
    </location>
</feature>
<keyword evidence="3" id="KW-0964">Secreted</keyword>
<comment type="caution">
    <text evidence="14">The sequence shown here is derived from an EMBL/GenBank/DDBJ whole genome shotgun (WGS) entry which is preliminary data.</text>
</comment>
<organism evidence="14 15">
    <name type="scientific">Stylosanthes scabra</name>
    <dbReference type="NCBI Taxonomy" id="79078"/>
    <lineage>
        <taxon>Eukaryota</taxon>
        <taxon>Viridiplantae</taxon>
        <taxon>Streptophyta</taxon>
        <taxon>Embryophyta</taxon>
        <taxon>Tracheophyta</taxon>
        <taxon>Spermatophyta</taxon>
        <taxon>Magnoliopsida</taxon>
        <taxon>eudicotyledons</taxon>
        <taxon>Gunneridae</taxon>
        <taxon>Pentapetalae</taxon>
        <taxon>rosids</taxon>
        <taxon>fabids</taxon>
        <taxon>Fabales</taxon>
        <taxon>Fabaceae</taxon>
        <taxon>Papilionoideae</taxon>
        <taxon>50 kb inversion clade</taxon>
        <taxon>dalbergioids sensu lato</taxon>
        <taxon>Dalbergieae</taxon>
        <taxon>Pterocarpus clade</taxon>
        <taxon>Stylosanthes</taxon>
    </lineage>
</organism>
<dbReference type="PROSITE" id="PS00138">
    <property type="entry name" value="SUBTILASE_SER"/>
    <property type="match status" value="1"/>
</dbReference>
<dbReference type="InterPro" id="IPR010259">
    <property type="entry name" value="S8pro/Inhibitor_I9"/>
</dbReference>
<name>A0ABU6ZAJ6_9FABA</name>
<evidence type="ECO:0000256" key="8">
    <source>
        <dbReference type="ARBA" id="ARBA00023180"/>
    </source>
</evidence>
<evidence type="ECO:0000313" key="15">
    <source>
        <dbReference type="Proteomes" id="UP001341840"/>
    </source>
</evidence>
<reference evidence="14 15" key="1">
    <citation type="journal article" date="2023" name="Plants (Basel)">
        <title>Bridging the Gap: Combining Genomics and Transcriptomics Approaches to Understand Stylosanthes scabra, an Orphan Legume from the Brazilian Caatinga.</title>
        <authorList>
            <person name="Ferreira-Neto J.R.C."/>
            <person name="da Silva M.D."/>
            <person name="Binneck E."/>
            <person name="de Melo N.F."/>
            <person name="da Silva R.H."/>
            <person name="de Melo A.L.T.M."/>
            <person name="Pandolfi V."/>
            <person name="Bustamante F.O."/>
            <person name="Brasileiro-Vidal A.C."/>
            <person name="Benko-Iseppon A.M."/>
        </authorList>
    </citation>
    <scope>NUCLEOTIDE SEQUENCE [LARGE SCALE GENOMIC DNA]</scope>
    <source>
        <tissue evidence="14">Leaves</tissue>
    </source>
</reference>
<dbReference type="Gene3D" id="3.50.30.30">
    <property type="match status" value="1"/>
</dbReference>
<feature type="domain" description="Subtilisin-like protease fibronectin type-III" evidence="13">
    <location>
        <begin position="673"/>
        <end position="772"/>
    </location>
</feature>
<keyword evidence="8" id="KW-0325">Glycoprotein</keyword>
<dbReference type="Proteomes" id="UP001341840">
    <property type="component" value="Unassembled WGS sequence"/>
</dbReference>
<dbReference type="InterPro" id="IPR003137">
    <property type="entry name" value="PA_domain"/>
</dbReference>
<keyword evidence="5" id="KW-0732">Signal</keyword>
<evidence type="ECO:0008006" key="16">
    <source>
        <dbReference type="Google" id="ProtNLM"/>
    </source>
</evidence>
<dbReference type="InterPro" id="IPR023828">
    <property type="entry name" value="Peptidase_S8_Ser-AS"/>
</dbReference>
<feature type="active site" description="Charge relay system" evidence="9">
    <location>
        <position position="148"/>
    </location>
</feature>
<dbReference type="PROSITE" id="PS51892">
    <property type="entry name" value="SUBTILASE"/>
    <property type="match status" value="1"/>
</dbReference>
<evidence type="ECO:0000256" key="9">
    <source>
        <dbReference type="PROSITE-ProRule" id="PRU01240"/>
    </source>
</evidence>
<dbReference type="Pfam" id="PF05922">
    <property type="entry name" value="Inhibitor_I9"/>
    <property type="match status" value="1"/>
</dbReference>
<evidence type="ECO:0000259" key="11">
    <source>
        <dbReference type="Pfam" id="PF02225"/>
    </source>
</evidence>
<dbReference type="InterPro" id="IPR000209">
    <property type="entry name" value="Peptidase_S8/S53_dom"/>
</dbReference>
<proteinExistence type="inferred from homology"/>
<dbReference type="Gene3D" id="2.60.40.2310">
    <property type="match status" value="1"/>
</dbReference>
<feature type="domain" description="Inhibitor I9" evidence="12">
    <location>
        <begin position="26"/>
        <end position="111"/>
    </location>
</feature>
<dbReference type="InterPro" id="IPR045051">
    <property type="entry name" value="SBT"/>
</dbReference>
<evidence type="ECO:0000259" key="13">
    <source>
        <dbReference type="Pfam" id="PF17766"/>
    </source>
</evidence>
<dbReference type="PRINTS" id="PR00723">
    <property type="entry name" value="SUBTILISIN"/>
</dbReference>
<keyword evidence="7 9" id="KW-0720">Serine protease</keyword>
<evidence type="ECO:0000256" key="1">
    <source>
        <dbReference type="ARBA" id="ARBA00004613"/>
    </source>
</evidence>
<dbReference type="InterPro" id="IPR037045">
    <property type="entry name" value="S8pro/Inhibitor_I9_sf"/>
</dbReference>
<keyword evidence="4 9" id="KW-0645">Protease</keyword>
<dbReference type="EMBL" id="JASCZI010272046">
    <property type="protein sequence ID" value="MED6219602.1"/>
    <property type="molecule type" value="Genomic_DNA"/>
</dbReference>
<dbReference type="Gene3D" id="3.30.70.80">
    <property type="entry name" value="Peptidase S8 propeptide/proteinase inhibitor I9"/>
    <property type="match status" value="1"/>
</dbReference>
<dbReference type="SUPFAM" id="SSF52025">
    <property type="entry name" value="PA domain"/>
    <property type="match status" value="1"/>
</dbReference>
<feature type="active site" description="Charge relay system" evidence="9">
    <location>
        <position position="218"/>
    </location>
</feature>
<dbReference type="InterPro" id="IPR015500">
    <property type="entry name" value="Peptidase_S8_subtilisin-rel"/>
</dbReference>